<dbReference type="Proteomes" id="UP000439113">
    <property type="component" value="Unassembled WGS sequence"/>
</dbReference>
<sequence length="439" mass="47421">MTERTASQFWTHLHSDRRYLAMLGLGVASGMPYLLVYVTQSAWLSEAKLPLETIGLMSWLTFAYKLKFLWAPLLDQYDPPLLGRLGRRRGWIITAQAGVAASLTGIAFGDPAHALAWTVLFSLALGVVGATQDIVIDGWRINAVPQEKQALMTTFSETGYRIGVFVAGAGALYIASAWGWKVSYLCMAAMMLPGAAAAILAPEPEIDRVHAKHRERPGLVRAIWEPIRELVARLGPLAIPILLLIAGFRMPGYISNAMAMPLFKSLHYSDADIATVTKVFGFGVALGGAFLCSYLVPRLGLMTSLLIGTVAGSASHLSLAWLAAHGGEFWAFALAVSVDSFAYSFASVVLITFMSSLANAEFAGSQFALMTSLCAMPGFFLAGLGGFVAERTGFVWFFTLTSLIGLPVAALCYWLWRRHGEDLVRMEKTAEAAGVASPH</sequence>
<dbReference type="InterPro" id="IPR036259">
    <property type="entry name" value="MFS_trans_sf"/>
</dbReference>
<dbReference type="SUPFAM" id="SSF103473">
    <property type="entry name" value="MFS general substrate transporter"/>
    <property type="match status" value="1"/>
</dbReference>
<organism evidence="8 9">
    <name type="scientific">Rhodoblastus acidophilus</name>
    <name type="common">Rhodopseudomonas acidophila</name>
    <dbReference type="NCBI Taxonomy" id="1074"/>
    <lineage>
        <taxon>Bacteria</taxon>
        <taxon>Pseudomonadati</taxon>
        <taxon>Pseudomonadota</taxon>
        <taxon>Alphaproteobacteria</taxon>
        <taxon>Hyphomicrobiales</taxon>
        <taxon>Rhodoblastaceae</taxon>
        <taxon>Rhodoblastus</taxon>
    </lineage>
</organism>
<feature type="transmembrane region" description="Helical" evidence="7">
    <location>
        <begin position="230"/>
        <end position="253"/>
    </location>
</feature>
<evidence type="ECO:0000313" key="8">
    <source>
        <dbReference type="EMBL" id="MTV32840.1"/>
    </source>
</evidence>
<dbReference type="NCBIfam" id="TIGR00901">
    <property type="entry name" value="2A0125"/>
    <property type="match status" value="1"/>
</dbReference>
<feature type="transmembrane region" description="Helical" evidence="7">
    <location>
        <begin position="273"/>
        <end position="296"/>
    </location>
</feature>
<keyword evidence="5 7" id="KW-1133">Transmembrane helix</keyword>
<feature type="transmembrane region" description="Helical" evidence="7">
    <location>
        <begin position="303"/>
        <end position="323"/>
    </location>
</feature>
<keyword evidence="3" id="KW-0813">Transport</keyword>
<proteinExistence type="inferred from homology"/>
<dbReference type="InterPro" id="IPR004752">
    <property type="entry name" value="AmpG_permease/AT-1"/>
</dbReference>
<reference evidence="8 9" key="1">
    <citation type="submission" date="2019-11" db="EMBL/GenBank/DDBJ databases">
        <title>Whole-genome sequence of a Rhodoblastus acidophilus DSM 142.</title>
        <authorList>
            <person name="Kyndt J.A."/>
            <person name="Meyer T.E."/>
        </authorList>
    </citation>
    <scope>NUCLEOTIDE SEQUENCE [LARGE SCALE GENOMIC DNA]</scope>
    <source>
        <strain evidence="8 9">DSM 142</strain>
    </source>
</reference>
<dbReference type="GO" id="GO:0016020">
    <property type="term" value="C:membrane"/>
    <property type="evidence" value="ECO:0007669"/>
    <property type="project" value="UniProtKB-SubCell"/>
</dbReference>
<evidence type="ECO:0000256" key="7">
    <source>
        <dbReference type="SAM" id="Phobius"/>
    </source>
</evidence>
<feature type="transmembrane region" description="Helical" evidence="7">
    <location>
        <begin position="158"/>
        <end position="176"/>
    </location>
</feature>
<dbReference type="InterPro" id="IPR011701">
    <property type="entry name" value="MFS"/>
</dbReference>
<comment type="caution">
    <text evidence="8">The sequence shown here is derived from an EMBL/GenBank/DDBJ whole genome shotgun (WGS) entry which is preliminary data.</text>
</comment>
<evidence type="ECO:0000256" key="3">
    <source>
        <dbReference type="ARBA" id="ARBA00022448"/>
    </source>
</evidence>
<gene>
    <name evidence="8" type="ORF">GJ654_17820</name>
</gene>
<dbReference type="RefSeq" id="WP_155447523.1">
    <property type="nucleotide sequence ID" value="NZ_JAOQNR010000021.1"/>
</dbReference>
<keyword evidence="4 7" id="KW-0812">Transmembrane</keyword>
<evidence type="ECO:0000256" key="2">
    <source>
        <dbReference type="ARBA" id="ARBA00008335"/>
    </source>
</evidence>
<evidence type="ECO:0000313" key="9">
    <source>
        <dbReference type="Proteomes" id="UP000439113"/>
    </source>
</evidence>
<dbReference type="PANTHER" id="PTHR12778">
    <property type="entry name" value="SOLUTE CARRIER FAMILY 33 ACETYL-COA TRANSPORTER -RELATED"/>
    <property type="match status" value="1"/>
</dbReference>
<feature type="transmembrane region" description="Helical" evidence="7">
    <location>
        <begin position="114"/>
        <end position="137"/>
    </location>
</feature>
<evidence type="ECO:0000256" key="4">
    <source>
        <dbReference type="ARBA" id="ARBA00022692"/>
    </source>
</evidence>
<name>A0A6N8DQJ4_RHOAC</name>
<dbReference type="Gene3D" id="1.20.1250.20">
    <property type="entry name" value="MFS general substrate transporter like domains"/>
    <property type="match status" value="1"/>
</dbReference>
<comment type="subcellular location">
    <subcellularLocation>
        <location evidence="1">Membrane</location>
        <topology evidence="1">Multi-pass membrane protein</topology>
    </subcellularLocation>
</comment>
<feature type="transmembrane region" description="Helical" evidence="7">
    <location>
        <begin position="367"/>
        <end position="388"/>
    </location>
</feature>
<accession>A0A6N8DQJ4</accession>
<dbReference type="AlphaFoldDB" id="A0A6N8DQJ4"/>
<feature type="transmembrane region" description="Helical" evidence="7">
    <location>
        <begin position="394"/>
        <end position="416"/>
    </location>
</feature>
<feature type="transmembrane region" description="Helical" evidence="7">
    <location>
        <begin position="329"/>
        <end position="355"/>
    </location>
</feature>
<feature type="transmembrane region" description="Helical" evidence="7">
    <location>
        <begin position="90"/>
        <end position="108"/>
    </location>
</feature>
<protein>
    <submittedName>
        <fullName evidence="8">MFS transporter</fullName>
    </submittedName>
</protein>
<dbReference type="GO" id="GO:0022857">
    <property type="term" value="F:transmembrane transporter activity"/>
    <property type="evidence" value="ECO:0007669"/>
    <property type="project" value="InterPro"/>
</dbReference>
<comment type="similarity">
    <text evidence="2">Belongs to the major facilitator superfamily.</text>
</comment>
<dbReference type="OrthoDB" id="9787815at2"/>
<evidence type="ECO:0000256" key="6">
    <source>
        <dbReference type="ARBA" id="ARBA00023136"/>
    </source>
</evidence>
<feature type="transmembrane region" description="Helical" evidence="7">
    <location>
        <begin position="20"/>
        <end position="39"/>
    </location>
</feature>
<evidence type="ECO:0000256" key="1">
    <source>
        <dbReference type="ARBA" id="ARBA00004141"/>
    </source>
</evidence>
<dbReference type="PANTHER" id="PTHR12778:SF10">
    <property type="entry name" value="MAJOR FACILITATOR SUPERFAMILY DOMAIN-CONTAINING PROTEIN 3"/>
    <property type="match status" value="1"/>
</dbReference>
<dbReference type="Pfam" id="PF07690">
    <property type="entry name" value="MFS_1"/>
    <property type="match status" value="1"/>
</dbReference>
<keyword evidence="6 7" id="KW-0472">Membrane</keyword>
<dbReference type="EMBL" id="WNKS01000022">
    <property type="protein sequence ID" value="MTV32840.1"/>
    <property type="molecule type" value="Genomic_DNA"/>
</dbReference>
<evidence type="ECO:0000256" key="5">
    <source>
        <dbReference type="ARBA" id="ARBA00022989"/>
    </source>
</evidence>